<organism evidence="5 6">
    <name type="scientific">Laodelphax striatellus</name>
    <name type="common">Small brown planthopper</name>
    <name type="synonym">Delphax striatella</name>
    <dbReference type="NCBI Taxonomy" id="195883"/>
    <lineage>
        <taxon>Eukaryota</taxon>
        <taxon>Metazoa</taxon>
        <taxon>Ecdysozoa</taxon>
        <taxon>Arthropoda</taxon>
        <taxon>Hexapoda</taxon>
        <taxon>Insecta</taxon>
        <taxon>Pterygota</taxon>
        <taxon>Neoptera</taxon>
        <taxon>Paraneoptera</taxon>
        <taxon>Hemiptera</taxon>
        <taxon>Auchenorrhyncha</taxon>
        <taxon>Fulgoroidea</taxon>
        <taxon>Delphacidae</taxon>
        <taxon>Criomorphinae</taxon>
        <taxon>Laodelphax</taxon>
    </lineage>
</organism>
<feature type="repeat" description="WD" evidence="3">
    <location>
        <begin position="69"/>
        <end position="110"/>
    </location>
</feature>
<feature type="region of interest" description="Disordered" evidence="4">
    <location>
        <begin position="1"/>
        <end position="61"/>
    </location>
</feature>
<dbReference type="PROSITE" id="PS50294">
    <property type="entry name" value="WD_REPEATS_REGION"/>
    <property type="match status" value="3"/>
</dbReference>
<evidence type="ECO:0000256" key="2">
    <source>
        <dbReference type="ARBA" id="ARBA00022737"/>
    </source>
</evidence>
<accession>A0A482X9R8</accession>
<keyword evidence="1 3" id="KW-0853">WD repeat</keyword>
<gene>
    <name evidence="5" type="ORF">LSTR_LSTR004357</name>
</gene>
<dbReference type="Proteomes" id="UP000291343">
    <property type="component" value="Unassembled WGS sequence"/>
</dbReference>
<name>A0A482X9R8_LAOST</name>
<feature type="repeat" description="WD" evidence="3">
    <location>
        <begin position="366"/>
        <end position="404"/>
    </location>
</feature>
<evidence type="ECO:0000256" key="1">
    <source>
        <dbReference type="ARBA" id="ARBA00022574"/>
    </source>
</evidence>
<dbReference type="Pfam" id="PF00400">
    <property type="entry name" value="WD40"/>
    <property type="match status" value="4"/>
</dbReference>
<dbReference type="STRING" id="195883.A0A482X9R8"/>
<reference evidence="5 6" key="1">
    <citation type="journal article" date="2017" name="Gigascience">
        <title>Genome sequence of the small brown planthopper, Laodelphax striatellus.</title>
        <authorList>
            <person name="Zhu J."/>
            <person name="Jiang F."/>
            <person name="Wang X."/>
            <person name="Yang P."/>
            <person name="Bao Y."/>
            <person name="Zhao W."/>
            <person name="Wang W."/>
            <person name="Lu H."/>
            <person name="Wang Q."/>
            <person name="Cui N."/>
            <person name="Li J."/>
            <person name="Chen X."/>
            <person name="Luo L."/>
            <person name="Yu J."/>
            <person name="Kang L."/>
            <person name="Cui F."/>
        </authorList>
    </citation>
    <scope>NUCLEOTIDE SEQUENCE [LARGE SCALE GENOMIC DNA]</scope>
    <source>
        <strain evidence="5">Lst14</strain>
    </source>
</reference>
<dbReference type="InterPro" id="IPR015943">
    <property type="entry name" value="WD40/YVTN_repeat-like_dom_sf"/>
</dbReference>
<feature type="compositionally biased region" description="Acidic residues" evidence="4">
    <location>
        <begin position="43"/>
        <end position="57"/>
    </location>
</feature>
<dbReference type="OrthoDB" id="10261640at2759"/>
<dbReference type="EMBL" id="QKKF02015335">
    <property type="protein sequence ID" value="RZF42208.1"/>
    <property type="molecule type" value="Genomic_DNA"/>
</dbReference>
<evidence type="ECO:0000256" key="4">
    <source>
        <dbReference type="SAM" id="MobiDB-lite"/>
    </source>
</evidence>
<dbReference type="SUPFAM" id="SSF50978">
    <property type="entry name" value="WD40 repeat-like"/>
    <property type="match status" value="1"/>
</dbReference>
<dbReference type="InterPro" id="IPR001680">
    <property type="entry name" value="WD40_rpt"/>
</dbReference>
<dbReference type="InterPro" id="IPR051179">
    <property type="entry name" value="WD_repeat_multifunction"/>
</dbReference>
<feature type="repeat" description="WD" evidence="3">
    <location>
        <begin position="111"/>
        <end position="152"/>
    </location>
</feature>
<evidence type="ECO:0000313" key="5">
    <source>
        <dbReference type="EMBL" id="RZF42208.1"/>
    </source>
</evidence>
<dbReference type="AlphaFoldDB" id="A0A482X9R8"/>
<dbReference type="Gene3D" id="2.130.10.10">
    <property type="entry name" value="YVTN repeat-like/Quinoprotein amine dehydrogenase"/>
    <property type="match status" value="1"/>
</dbReference>
<keyword evidence="2" id="KW-0677">Repeat</keyword>
<keyword evidence="6" id="KW-1185">Reference proteome</keyword>
<dbReference type="PROSITE" id="PS50082">
    <property type="entry name" value="WD_REPEATS_2"/>
    <property type="match status" value="3"/>
</dbReference>
<dbReference type="PANTHER" id="PTHR19857">
    <property type="entry name" value="MITOCHONDRIAL DIVISION PROTEIN 1-RELATED"/>
    <property type="match status" value="1"/>
</dbReference>
<evidence type="ECO:0000256" key="3">
    <source>
        <dbReference type="PROSITE-ProRule" id="PRU00221"/>
    </source>
</evidence>
<proteinExistence type="predicted"/>
<sequence length="404" mass="44512">MPSSDTPPRQEMDDPLSDMEDEFEEIFEEDLELVDDGNNGVVEDNDEGMGSDGDSDEFSPQRDDASVVFANHTGAVFCCNLNKEATLAVTGSEDDRAFVWDTSNGNVIAELKNHKDSVIAAEFNHDGTLLATGDMSGVIQVWNVSTSDLIWSEKIEEMIWMKWHWASSVLMCATPSEGTYYWKLPEGQCKVLAHTDPAVTCDCGLLMPDGLRVLLAYSDGTVKVFDLKACTVIATFAAESCANCLDAHSDNNLIAVGYGNGQVMLYKTNPAKLVTVFDEEKSDNLPYAECIRFSPDPNLPYLVTGFLNGCINVWDLSKQALRHRLNATFGVARLLWDKHTLTIYAGLLNGSVIAIEPRDGTKKSELLGHKKNILDMVFSSDQSKILTSSEDKSARVFHIQSPQN</sequence>
<dbReference type="InParanoid" id="A0A482X9R8"/>
<protein>
    <submittedName>
        <fullName evidence="5">Uncharacterized protein</fullName>
    </submittedName>
</protein>
<evidence type="ECO:0000313" key="6">
    <source>
        <dbReference type="Proteomes" id="UP000291343"/>
    </source>
</evidence>
<comment type="caution">
    <text evidence="5">The sequence shown here is derived from an EMBL/GenBank/DDBJ whole genome shotgun (WGS) entry which is preliminary data.</text>
</comment>
<feature type="compositionally biased region" description="Acidic residues" evidence="4">
    <location>
        <begin position="13"/>
        <end position="35"/>
    </location>
</feature>
<dbReference type="PANTHER" id="PTHR19857:SF8">
    <property type="entry name" value="ANGIO-ASSOCIATED MIGRATORY CELL PROTEIN"/>
    <property type="match status" value="1"/>
</dbReference>
<dbReference type="SMART" id="SM00320">
    <property type="entry name" value="WD40"/>
    <property type="match status" value="6"/>
</dbReference>
<dbReference type="FunCoup" id="A0A482X9R8">
    <property type="interactions" value="2009"/>
</dbReference>
<dbReference type="InterPro" id="IPR036322">
    <property type="entry name" value="WD40_repeat_dom_sf"/>
</dbReference>
<dbReference type="SMR" id="A0A482X9R8"/>